<accession>A0A2P5E551</accession>
<protein>
    <submittedName>
        <fullName evidence="1">Uncharacterized protein</fullName>
    </submittedName>
</protein>
<dbReference type="AlphaFoldDB" id="A0A2P5E551"/>
<comment type="caution">
    <text evidence="1">The sequence shown here is derived from an EMBL/GenBank/DDBJ whole genome shotgun (WGS) entry which is preliminary data.</text>
</comment>
<evidence type="ECO:0000313" key="1">
    <source>
        <dbReference type="EMBL" id="PON80666.1"/>
    </source>
</evidence>
<gene>
    <name evidence="1" type="ORF">PanWU01x14_002220</name>
</gene>
<reference evidence="2" key="1">
    <citation type="submission" date="2016-06" db="EMBL/GenBank/DDBJ databases">
        <title>Parallel loss of symbiosis genes in relatives of nitrogen-fixing non-legume Parasponia.</title>
        <authorList>
            <person name="Van Velzen R."/>
            <person name="Holmer R."/>
            <person name="Bu F."/>
            <person name="Rutten L."/>
            <person name="Van Zeijl A."/>
            <person name="Liu W."/>
            <person name="Santuari L."/>
            <person name="Cao Q."/>
            <person name="Sharma T."/>
            <person name="Shen D."/>
            <person name="Roswanjaya Y."/>
            <person name="Wardhani T."/>
            <person name="Kalhor M.S."/>
            <person name="Jansen J."/>
            <person name="Van den Hoogen J."/>
            <person name="Gungor B."/>
            <person name="Hartog M."/>
            <person name="Hontelez J."/>
            <person name="Verver J."/>
            <person name="Yang W.-C."/>
            <person name="Schijlen E."/>
            <person name="Repin R."/>
            <person name="Schilthuizen M."/>
            <person name="Schranz E."/>
            <person name="Heidstra R."/>
            <person name="Miyata K."/>
            <person name="Fedorova E."/>
            <person name="Kohlen W."/>
            <person name="Bisseling T."/>
            <person name="Smit S."/>
            <person name="Geurts R."/>
        </authorList>
    </citation>
    <scope>NUCLEOTIDE SEQUENCE [LARGE SCALE GENOMIC DNA]</scope>
    <source>
        <strain evidence="2">cv. WU1-14</strain>
    </source>
</reference>
<dbReference type="Proteomes" id="UP000237105">
    <property type="component" value="Unassembled WGS sequence"/>
</dbReference>
<name>A0A2P5E551_PARAD</name>
<proteinExistence type="predicted"/>
<organism evidence="1 2">
    <name type="scientific">Parasponia andersonii</name>
    <name type="common">Sponia andersonii</name>
    <dbReference type="NCBI Taxonomy" id="3476"/>
    <lineage>
        <taxon>Eukaryota</taxon>
        <taxon>Viridiplantae</taxon>
        <taxon>Streptophyta</taxon>
        <taxon>Embryophyta</taxon>
        <taxon>Tracheophyta</taxon>
        <taxon>Spermatophyta</taxon>
        <taxon>Magnoliopsida</taxon>
        <taxon>eudicotyledons</taxon>
        <taxon>Gunneridae</taxon>
        <taxon>Pentapetalae</taxon>
        <taxon>rosids</taxon>
        <taxon>fabids</taxon>
        <taxon>Rosales</taxon>
        <taxon>Cannabaceae</taxon>
        <taxon>Parasponia</taxon>
    </lineage>
</organism>
<evidence type="ECO:0000313" key="2">
    <source>
        <dbReference type="Proteomes" id="UP000237105"/>
    </source>
</evidence>
<keyword evidence="2" id="KW-1185">Reference proteome</keyword>
<dbReference type="EMBL" id="JXTB01000001">
    <property type="protein sequence ID" value="PON80666.1"/>
    <property type="molecule type" value="Genomic_DNA"/>
</dbReference>
<sequence>MIFTRAKLSVLLGSELLSAPDQCVARSAS</sequence>